<organism evidence="5 6">
    <name type="scientific">Passalora fulva</name>
    <name type="common">Tomato leaf mold</name>
    <name type="synonym">Cladosporium fulvum</name>
    <dbReference type="NCBI Taxonomy" id="5499"/>
    <lineage>
        <taxon>Eukaryota</taxon>
        <taxon>Fungi</taxon>
        <taxon>Dikarya</taxon>
        <taxon>Ascomycota</taxon>
        <taxon>Pezizomycotina</taxon>
        <taxon>Dothideomycetes</taxon>
        <taxon>Dothideomycetidae</taxon>
        <taxon>Mycosphaerellales</taxon>
        <taxon>Mycosphaerellaceae</taxon>
        <taxon>Fulvia</taxon>
    </lineage>
</organism>
<feature type="signal peptide" evidence="3">
    <location>
        <begin position="1"/>
        <end position="29"/>
    </location>
</feature>
<evidence type="ECO:0000256" key="1">
    <source>
        <dbReference type="ARBA" id="ARBA00022729"/>
    </source>
</evidence>
<dbReference type="InterPro" id="IPR036378">
    <property type="entry name" value="FAS1_dom_sf"/>
</dbReference>
<dbReference type="RefSeq" id="XP_047759985.1">
    <property type="nucleotide sequence ID" value="XM_047907177.1"/>
</dbReference>
<gene>
    <name evidence="5" type="ORF">CLAFUR5_08029</name>
</gene>
<feature type="chain" id="PRO_5040224757" description="FAS1 domain-containing protein" evidence="3">
    <location>
        <begin position="30"/>
        <end position="216"/>
    </location>
</feature>
<sequence length="216" mass="23363">MPQHSCIPTITPTMRSLIILASLLVSSQARLLPFGDAPQQQQPMSGPGIQLPNKPSTEDSTPHGDIILSDIIGSHRQIQIFAGFTRDISSISARLDNPSENTTLLAPTNSAITSLPRKPWEDPADYDALGASAYEGKDGEDRAHRNMRRFAEAHVVTESPWKEGKKVKTLGGGEVWWESRGEKKVVMPGGVEVDGVVGRVGNGEVWVLNGVVNYAS</sequence>
<dbReference type="Gene3D" id="2.30.180.10">
    <property type="entry name" value="FAS1 domain"/>
    <property type="match status" value="1"/>
</dbReference>
<dbReference type="PANTHER" id="PTHR28156">
    <property type="entry name" value="FAS1 DOMAIN-CONTAINING PROTEIN YDR262W"/>
    <property type="match status" value="1"/>
</dbReference>
<dbReference type="Proteomes" id="UP000756132">
    <property type="component" value="Chromosome 3"/>
</dbReference>
<dbReference type="KEGG" id="ffu:CLAFUR5_08029"/>
<dbReference type="InterPro" id="IPR040200">
    <property type="entry name" value="Mug57-like"/>
</dbReference>
<dbReference type="OrthoDB" id="5551751at2759"/>
<dbReference type="PROSITE" id="PS50213">
    <property type="entry name" value="FAS1"/>
    <property type="match status" value="1"/>
</dbReference>
<proteinExistence type="predicted"/>
<accession>A0A9Q8LDY4</accession>
<keyword evidence="6" id="KW-1185">Reference proteome</keyword>
<keyword evidence="1 3" id="KW-0732">Signal</keyword>
<evidence type="ECO:0000313" key="6">
    <source>
        <dbReference type="Proteomes" id="UP000756132"/>
    </source>
</evidence>
<feature type="domain" description="FAS1" evidence="4">
    <location>
        <begin position="65"/>
        <end position="212"/>
    </location>
</feature>
<evidence type="ECO:0000259" key="4">
    <source>
        <dbReference type="PROSITE" id="PS50213"/>
    </source>
</evidence>
<dbReference type="InterPro" id="IPR000782">
    <property type="entry name" value="FAS1_domain"/>
</dbReference>
<dbReference type="EMBL" id="CP090165">
    <property type="protein sequence ID" value="UJO15619.1"/>
    <property type="molecule type" value="Genomic_DNA"/>
</dbReference>
<dbReference type="SUPFAM" id="SSF82153">
    <property type="entry name" value="FAS1 domain"/>
    <property type="match status" value="1"/>
</dbReference>
<evidence type="ECO:0000313" key="5">
    <source>
        <dbReference type="EMBL" id="UJO15619.1"/>
    </source>
</evidence>
<evidence type="ECO:0000256" key="2">
    <source>
        <dbReference type="SAM" id="MobiDB-lite"/>
    </source>
</evidence>
<dbReference type="AlphaFoldDB" id="A0A9Q8LDY4"/>
<feature type="region of interest" description="Disordered" evidence="2">
    <location>
        <begin position="36"/>
        <end position="63"/>
    </location>
</feature>
<reference evidence="5" key="2">
    <citation type="journal article" date="2022" name="Microb. Genom.">
        <title>A chromosome-scale genome assembly of the tomato pathogen Cladosporium fulvum reveals a compartmentalized genome architecture and the presence of a dispensable chromosome.</title>
        <authorList>
            <person name="Zaccaron A.Z."/>
            <person name="Chen L.H."/>
            <person name="Samaras A."/>
            <person name="Stergiopoulos I."/>
        </authorList>
    </citation>
    <scope>NUCLEOTIDE SEQUENCE</scope>
    <source>
        <strain evidence="5">Race5_Kim</strain>
    </source>
</reference>
<dbReference type="PANTHER" id="PTHR28156:SF1">
    <property type="entry name" value="FAS1 DOMAIN-CONTAINING PROTEIN YDR262W"/>
    <property type="match status" value="1"/>
</dbReference>
<protein>
    <recommendedName>
        <fullName evidence="4">FAS1 domain-containing protein</fullName>
    </recommendedName>
</protein>
<dbReference type="GeneID" id="71987907"/>
<name>A0A9Q8LDY4_PASFU</name>
<reference evidence="5" key="1">
    <citation type="submission" date="2021-12" db="EMBL/GenBank/DDBJ databases">
        <authorList>
            <person name="Zaccaron A."/>
            <person name="Stergiopoulos I."/>
        </authorList>
    </citation>
    <scope>NUCLEOTIDE SEQUENCE</scope>
    <source>
        <strain evidence="5">Race5_Kim</strain>
    </source>
</reference>
<evidence type="ECO:0000256" key="3">
    <source>
        <dbReference type="SAM" id="SignalP"/>
    </source>
</evidence>